<evidence type="ECO:0000256" key="2">
    <source>
        <dbReference type="ARBA" id="ARBA00004496"/>
    </source>
</evidence>
<sequence length="204" mass="22571">MDGTIANELYSEILQSSSVEFDRGSTAAQASNNLNVSKNDDAGDLWYDEESSEKDSTEKLNAASDMEREWQKRRNQFHTIGYRDGVIAGKEAAAQEGFNIGFKDSVLNGYNWGFVRGITSAIACLPGGLKEKLVETEEMRNKFQSLQQSVQSLSTIDALKLFYEDGKRKSSNGENSSGVLENYHGQLQSLLGESPLLDGHSERK</sequence>
<dbReference type="OMA" id="ETKYKFR"/>
<organism evidence="6 7">
    <name type="scientific">Erythranthe guttata</name>
    <name type="common">Yellow monkey flower</name>
    <name type="synonym">Mimulus guttatus</name>
    <dbReference type="NCBI Taxonomy" id="4155"/>
    <lineage>
        <taxon>Eukaryota</taxon>
        <taxon>Viridiplantae</taxon>
        <taxon>Streptophyta</taxon>
        <taxon>Embryophyta</taxon>
        <taxon>Tracheophyta</taxon>
        <taxon>Spermatophyta</taxon>
        <taxon>Magnoliopsida</taxon>
        <taxon>eudicotyledons</taxon>
        <taxon>Gunneridae</taxon>
        <taxon>Pentapetalae</taxon>
        <taxon>asterids</taxon>
        <taxon>lamiids</taxon>
        <taxon>Lamiales</taxon>
        <taxon>Phrymaceae</taxon>
        <taxon>Erythranthe</taxon>
    </lineage>
</organism>
<dbReference type="InterPro" id="IPR038881">
    <property type="entry name" value="Yae1-like"/>
</dbReference>
<dbReference type="Pfam" id="PF09811">
    <property type="entry name" value="Yae1_N"/>
    <property type="match status" value="1"/>
</dbReference>
<dbReference type="GO" id="GO:0005737">
    <property type="term" value="C:cytoplasm"/>
    <property type="evidence" value="ECO:0007669"/>
    <property type="project" value="UniProtKB-SubCell"/>
</dbReference>
<proteinExistence type="predicted"/>
<dbReference type="Proteomes" id="UP000030748">
    <property type="component" value="Unassembled WGS sequence"/>
</dbReference>
<dbReference type="PhylomeDB" id="A0A022RDY3"/>
<dbReference type="InterPro" id="IPR019191">
    <property type="entry name" value="Essential_protein_Yae1_N"/>
</dbReference>
<evidence type="ECO:0000256" key="1">
    <source>
        <dbReference type="ARBA" id="ARBA00004123"/>
    </source>
</evidence>
<evidence type="ECO:0000313" key="7">
    <source>
        <dbReference type="Proteomes" id="UP000030748"/>
    </source>
</evidence>
<dbReference type="KEGG" id="egt:105957038"/>
<protein>
    <recommendedName>
        <fullName evidence="5">Essential protein Yae1 N-terminal domain-containing protein</fullName>
    </recommendedName>
</protein>
<evidence type="ECO:0000256" key="4">
    <source>
        <dbReference type="ARBA" id="ARBA00023242"/>
    </source>
</evidence>
<keyword evidence="3" id="KW-0963">Cytoplasm</keyword>
<dbReference type="STRING" id="4155.A0A022RDY3"/>
<keyword evidence="4" id="KW-0539">Nucleus</keyword>
<dbReference type="AlphaFoldDB" id="A0A022RDY3"/>
<dbReference type="OrthoDB" id="20086at2759"/>
<dbReference type="GO" id="GO:0005634">
    <property type="term" value="C:nucleus"/>
    <property type="evidence" value="ECO:0007669"/>
    <property type="project" value="UniProtKB-SubCell"/>
</dbReference>
<evidence type="ECO:0000259" key="5">
    <source>
        <dbReference type="Pfam" id="PF09811"/>
    </source>
</evidence>
<evidence type="ECO:0000313" key="6">
    <source>
        <dbReference type="EMBL" id="EYU38259.1"/>
    </source>
</evidence>
<keyword evidence="7" id="KW-1185">Reference proteome</keyword>
<name>A0A022RDY3_ERYGU</name>
<gene>
    <name evidence="6" type="ORF">MIMGU_mgv1a013976mg</name>
</gene>
<dbReference type="PANTHER" id="PTHR18829:SF0">
    <property type="entry name" value="PROTEIN YAE1 HOMOLOG"/>
    <property type="match status" value="1"/>
</dbReference>
<evidence type="ECO:0000256" key="3">
    <source>
        <dbReference type="ARBA" id="ARBA00022490"/>
    </source>
</evidence>
<accession>A0A022RDY3</accession>
<comment type="subcellular location">
    <subcellularLocation>
        <location evidence="2">Cytoplasm</location>
    </subcellularLocation>
    <subcellularLocation>
        <location evidence="1">Nucleus</location>
    </subcellularLocation>
</comment>
<reference evidence="6 7" key="1">
    <citation type="journal article" date="2013" name="Proc. Natl. Acad. Sci. U.S.A.">
        <title>Fine-scale variation in meiotic recombination in Mimulus inferred from population shotgun sequencing.</title>
        <authorList>
            <person name="Hellsten U."/>
            <person name="Wright K.M."/>
            <person name="Jenkins J."/>
            <person name="Shu S."/>
            <person name="Yuan Y."/>
            <person name="Wessler S.R."/>
            <person name="Schmutz J."/>
            <person name="Willis J.H."/>
            <person name="Rokhsar D.S."/>
        </authorList>
    </citation>
    <scope>NUCLEOTIDE SEQUENCE [LARGE SCALE GENOMIC DNA]</scope>
    <source>
        <strain evidence="7">cv. DUN x IM62</strain>
    </source>
</reference>
<feature type="domain" description="Essential protein Yae1 N-terminal" evidence="5">
    <location>
        <begin position="81"/>
        <end position="118"/>
    </location>
</feature>
<dbReference type="EMBL" id="KI630491">
    <property type="protein sequence ID" value="EYU38259.1"/>
    <property type="molecule type" value="Genomic_DNA"/>
</dbReference>
<dbReference type="PANTHER" id="PTHR18829">
    <property type="entry name" value="PROTEIN YAE1 HOMOLOG"/>
    <property type="match status" value="1"/>
</dbReference>
<dbReference type="eggNOG" id="KOG4774">
    <property type="taxonomic scope" value="Eukaryota"/>
</dbReference>